<organism evidence="3 4">
    <name type="scientific">Bondarzewia mesenterica</name>
    <dbReference type="NCBI Taxonomy" id="1095465"/>
    <lineage>
        <taxon>Eukaryota</taxon>
        <taxon>Fungi</taxon>
        <taxon>Dikarya</taxon>
        <taxon>Basidiomycota</taxon>
        <taxon>Agaricomycotina</taxon>
        <taxon>Agaricomycetes</taxon>
        <taxon>Russulales</taxon>
        <taxon>Bondarzewiaceae</taxon>
        <taxon>Bondarzewia</taxon>
    </lineage>
</organism>
<dbReference type="PANTHER" id="PTHR39639:SF1">
    <property type="entry name" value="DUF262 DOMAIN-CONTAINING PROTEIN"/>
    <property type="match status" value="1"/>
</dbReference>
<dbReference type="PANTHER" id="PTHR39639">
    <property type="entry name" value="CHROMOSOME 16, WHOLE GENOME SHOTGUN SEQUENCE"/>
    <property type="match status" value="1"/>
</dbReference>
<dbReference type="InterPro" id="IPR004919">
    <property type="entry name" value="GmrSD_N"/>
</dbReference>
<sequence>MSEKDFEDRDELMDEDIEVDEDDHTFDPNVFKIRQSLEQPFAQAFTTAELHAQIHEGIIDLNPPYQRDVVWGTSKQMEIIDSILHNYYVPPVIFTVRKDEDGEETRVCVDGKQRLTSIQKFFDGQIGYRDPHTKKLWWYTCPESSKSSRNEMPIEGKKMFADKYITCVEYSNLTPEAERDVFQRVQLGVALTAAEKLQAISSPWAAWINGLESRYVSSEDGLTDVIKFDTKRGRNFQNLAHLIYCCDGLPDQFVPTQTKIEKWMYRNDQPPQEFQEAINEVLSKLWHLASQKLTNQAFQKITAQVAPVEFVYFGVLLYVMRDNEYTDEDRAECLYALRKELRESEKDIRLNTRLGRRCWEFINKVDGGAPTSATGTVFTIAALKDRRKRRADEDAADDYRPTGSAKKNKAKVW</sequence>
<protein>
    <recommendedName>
        <fullName evidence="2">GmrSD restriction endonucleases N-terminal domain-containing protein</fullName>
    </recommendedName>
</protein>
<evidence type="ECO:0000259" key="2">
    <source>
        <dbReference type="Pfam" id="PF03235"/>
    </source>
</evidence>
<accession>A0A4S4M2N2</accession>
<name>A0A4S4M2N2_9AGAM</name>
<feature type="compositionally biased region" description="Basic and acidic residues" evidence="1">
    <location>
        <begin position="390"/>
        <end position="400"/>
    </location>
</feature>
<proteinExistence type="predicted"/>
<reference evidence="3 4" key="1">
    <citation type="submission" date="2019-02" db="EMBL/GenBank/DDBJ databases">
        <title>Genome sequencing of the rare red list fungi Bondarzewia mesenterica.</title>
        <authorList>
            <person name="Buettner E."/>
            <person name="Kellner H."/>
        </authorList>
    </citation>
    <scope>NUCLEOTIDE SEQUENCE [LARGE SCALE GENOMIC DNA]</scope>
    <source>
        <strain evidence="3 4">DSM 108281</strain>
    </source>
</reference>
<dbReference type="Proteomes" id="UP000310158">
    <property type="component" value="Unassembled WGS sequence"/>
</dbReference>
<dbReference type="EMBL" id="SGPL01000064">
    <property type="protein sequence ID" value="THH18787.1"/>
    <property type="molecule type" value="Genomic_DNA"/>
</dbReference>
<evidence type="ECO:0000256" key="1">
    <source>
        <dbReference type="SAM" id="MobiDB-lite"/>
    </source>
</evidence>
<keyword evidence="4" id="KW-1185">Reference proteome</keyword>
<feature type="domain" description="GmrSD restriction endonucleases N-terminal" evidence="2">
    <location>
        <begin position="54"/>
        <end position="179"/>
    </location>
</feature>
<evidence type="ECO:0000313" key="3">
    <source>
        <dbReference type="EMBL" id="THH18787.1"/>
    </source>
</evidence>
<dbReference type="OrthoDB" id="5419821at2759"/>
<evidence type="ECO:0000313" key="4">
    <source>
        <dbReference type="Proteomes" id="UP000310158"/>
    </source>
</evidence>
<feature type="region of interest" description="Disordered" evidence="1">
    <location>
        <begin position="389"/>
        <end position="413"/>
    </location>
</feature>
<dbReference type="Pfam" id="PF03235">
    <property type="entry name" value="GmrSD_N"/>
    <property type="match status" value="1"/>
</dbReference>
<comment type="caution">
    <text evidence="3">The sequence shown here is derived from an EMBL/GenBank/DDBJ whole genome shotgun (WGS) entry which is preliminary data.</text>
</comment>
<gene>
    <name evidence="3" type="ORF">EW146_g2255</name>
</gene>
<dbReference type="AlphaFoldDB" id="A0A4S4M2N2"/>